<feature type="transmembrane region" description="Helical" evidence="8">
    <location>
        <begin position="671"/>
        <end position="693"/>
    </location>
</feature>
<dbReference type="HOGENOM" id="CLU_280770_0_0_1"/>
<comment type="similarity">
    <text evidence="7">Belongs to the major facilitator superfamily. CAR1 family.</text>
</comment>
<reference evidence="10 11" key="1">
    <citation type="journal article" date="2014" name="Genome Announc.">
        <title>Draft genome sequence of Sclerotinia borealis, a psychrophilic plant pathogenic fungus.</title>
        <authorList>
            <person name="Mardanov A.V."/>
            <person name="Beletsky A.V."/>
            <person name="Kadnikov V.V."/>
            <person name="Ignatov A.N."/>
            <person name="Ravin N.V."/>
        </authorList>
    </citation>
    <scope>NUCLEOTIDE SEQUENCE [LARGE SCALE GENOMIC DNA]</scope>
    <source>
        <strain evidence="11">F-4157</strain>
    </source>
</reference>
<evidence type="ECO:0000256" key="2">
    <source>
        <dbReference type="ARBA" id="ARBA00010992"/>
    </source>
</evidence>
<dbReference type="GO" id="GO:0005886">
    <property type="term" value="C:plasma membrane"/>
    <property type="evidence" value="ECO:0007669"/>
    <property type="project" value="TreeGrafter"/>
</dbReference>
<feature type="transmembrane region" description="Helical" evidence="8">
    <location>
        <begin position="174"/>
        <end position="198"/>
    </location>
</feature>
<feature type="transmembrane region" description="Helical" evidence="8">
    <location>
        <begin position="356"/>
        <end position="377"/>
    </location>
</feature>
<feature type="transmembrane region" description="Helical" evidence="8">
    <location>
        <begin position="866"/>
        <end position="884"/>
    </location>
</feature>
<feature type="transmembrane region" description="Helical" evidence="8">
    <location>
        <begin position="765"/>
        <end position="782"/>
    </location>
</feature>
<evidence type="ECO:0000256" key="7">
    <source>
        <dbReference type="ARBA" id="ARBA00038347"/>
    </source>
</evidence>
<dbReference type="Proteomes" id="UP000019487">
    <property type="component" value="Unassembled WGS sequence"/>
</dbReference>
<dbReference type="GO" id="GO:0042908">
    <property type="term" value="P:xenobiotic transport"/>
    <property type="evidence" value="ECO:0007669"/>
    <property type="project" value="UniProtKB-ARBA"/>
</dbReference>
<comment type="similarity">
    <text evidence="2">Belongs to the major facilitator superfamily. Sugar transporter (TC 2.A.1.1) family.</text>
</comment>
<feature type="transmembrane region" description="Helical" evidence="8">
    <location>
        <begin position="960"/>
        <end position="986"/>
    </location>
</feature>
<dbReference type="Gene3D" id="1.20.1250.20">
    <property type="entry name" value="MFS general substrate transporter like domains"/>
    <property type="match status" value="2"/>
</dbReference>
<dbReference type="FunFam" id="1.20.1250.20:FF:000026">
    <property type="entry name" value="MFS quinate transporter QutD"/>
    <property type="match status" value="1"/>
</dbReference>
<keyword evidence="4 8" id="KW-0812">Transmembrane</keyword>
<dbReference type="OrthoDB" id="4142200at2759"/>
<evidence type="ECO:0000313" key="10">
    <source>
        <dbReference type="EMBL" id="ESZ99171.1"/>
    </source>
</evidence>
<feature type="transmembrane region" description="Helical" evidence="8">
    <location>
        <begin position="418"/>
        <end position="439"/>
    </location>
</feature>
<feature type="domain" description="Major facilitator superfamily (MFS) profile" evidence="9">
    <location>
        <begin position="601"/>
        <end position="1051"/>
    </location>
</feature>
<dbReference type="InterPro" id="IPR005829">
    <property type="entry name" value="Sugar_transporter_CS"/>
</dbReference>
<protein>
    <recommendedName>
        <fullName evidence="9">Major facilitator superfamily (MFS) profile domain-containing protein</fullName>
    </recommendedName>
</protein>
<evidence type="ECO:0000256" key="8">
    <source>
        <dbReference type="SAM" id="Phobius"/>
    </source>
</evidence>
<feature type="transmembrane region" description="Helical" evidence="8">
    <location>
        <begin position="278"/>
        <end position="297"/>
    </location>
</feature>
<dbReference type="Pfam" id="PF07690">
    <property type="entry name" value="MFS_1"/>
    <property type="match status" value="1"/>
</dbReference>
<feature type="transmembrane region" description="Helical" evidence="8">
    <location>
        <begin position="738"/>
        <end position="759"/>
    </location>
</feature>
<dbReference type="PROSITE" id="PS50850">
    <property type="entry name" value="MFS"/>
    <property type="match status" value="2"/>
</dbReference>
<sequence>MHPRNMPRATHERSPLIQHEEAADSKQLLQFSEDDDENPRNWSKLKKLGNIAVIATMAILSPLASSMFAPGIDQIAEALDTTAQAVIACQTGFVIMLGIGPLLLAPLSETFGRRPVYLVCFGIFTLLQIPTALSPNIAVLITFRSLAGFFGSVSIANGGGTISDMYFPSERAGVFGWYLLGPLLGPTIGPLLGGIILQYLEWPWLFWILLMICGIVFAGVYFLLQETYVPVLLTHRKKELEESSEEEYYFEGEDSRPFSSKAIQAVNRPLKILFTQPIVLIMSTYQALIFATTYSLYTQFSRIYGDGYGFDTIQVGLVYLAPGLGSLAAVKFLVPRIDDIRNYLTRKNKGEPKPEFRLPLANVGAVLIPITLFSFAWTVEYHVHWAVTLVATFFYGVGQVAIFNTVQNYYIDSFEKYAASAIAAGAFFRSLFGGVIPLITPSILDNIGIGWGLSIFAFLSVAIAPSPLLFYYYGGSLRKRPAHIVVLWAGQILSLLETPIQDQRCQTKSGESPSIFPQQLIRHSNTVDRSHQFMSASNHITSAPMKTWGILGYERFDVSALVAASDDLNFIWTDIGERYMRTNRTCSLLLGEFSAQDAPYGALEQVCGVQRFGFDISSMSAIIGTHQYIDYFNNPQGVVQGGIGSALAGGSVIGAIMAGPISNKYGRRDSLFFACIWWLLGTALQVSCNGIGMLIAGRFINGICVGITSSQAPVYLAEIAKKENRGSIIVIQQWAIEWGIFIMYFVGYGCSFITASPTASFRTAWAMQFIPCIVLMVGIPFLPRSPRWLAKVGREKEAIAILADIQAGGNTNDPLVIAEWEEITTILAAEREGQKGWRRFFKNGMWKRTLAGTSVQAWQQLSGANVMTYYVVYIFEMASLTGNIGLVSSGIQYAIFIIGTAATFFFIDKTGRRPLLIYGALGMGICMFVVGGVLGTYGTYLPDGLDGNLSVRVQVSGSPAYTVIAFCYLLVLLYSLTLAPIAWVYAAEVWSLETRATGMALATIANWLFNFAIGLFIPSAFQNISWKLFIIFGVLCFAAAVQAFFTYPETAGKTLEEIEVLFGKGAMRPWRTSPGGSRLDERVRDVVGLGGKGAVMEMEMGIGGEREERVEYGGGGGV</sequence>
<dbReference type="InterPro" id="IPR003663">
    <property type="entry name" value="Sugar/inositol_transpt"/>
</dbReference>
<dbReference type="EMBL" id="AYSA01000021">
    <property type="protein sequence ID" value="ESZ99171.1"/>
    <property type="molecule type" value="Genomic_DNA"/>
</dbReference>
<dbReference type="SUPFAM" id="SSF103473">
    <property type="entry name" value="MFS general substrate transporter"/>
    <property type="match status" value="2"/>
</dbReference>
<feature type="transmembrane region" description="Helical" evidence="8">
    <location>
        <begin position="48"/>
        <end position="69"/>
    </location>
</feature>
<feature type="transmembrane region" description="Helical" evidence="8">
    <location>
        <begin position="139"/>
        <end position="162"/>
    </location>
</feature>
<feature type="transmembrane region" description="Helical" evidence="8">
    <location>
        <begin position="116"/>
        <end position="133"/>
    </location>
</feature>
<dbReference type="Pfam" id="PF00083">
    <property type="entry name" value="Sugar_tr"/>
    <property type="match status" value="1"/>
</dbReference>
<dbReference type="PRINTS" id="PR00171">
    <property type="entry name" value="SUGRTRNSPORT"/>
</dbReference>
<dbReference type="PANTHER" id="PTHR23502:SF171">
    <property type="entry name" value="MAJOR FACILITATOR SUPERFAMILY (MFS) PROFILE DOMAIN-CONTAINING PROTEIN"/>
    <property type="match status" value="1"/>
</dbReference>
<organism evidence="10 11">
    <name type="scientific">Sclerotinia borealis (strain F-4128)</name>
    <dbReference type="NCBI Taxonomy" id="1432307"/>
    <lineage>
        <taxon>Eukaryota</taxon>
        <taxon>Fungi</taxon>
        <taxon>Dikarya</taxon>
        <taxon>Ascomycota</taxon>
        <taxon>Pezizomycotina</taxon>
        <taxon>Leotiomycetes</taxon>
        <taxon>Helotiales</taxon>
        <taxon>Sclerotiniaceae</taxon>
        <taxon>Sclerotinia</taxon>
    </lineage>
</organism>
<dbReference type="InterPro" id="IPR011701">
    <property type="entry name" value="MFS"/>
</dbReference>
<dbReference type="InterPro" id="IPR005828">
    <property type="entry name" value="MFS_sugar_transport-like"/>
</dbReference>
<accession>W9CTF9</accession>
<dbReference type="InterPro" id="IPR020846">
    <property type="entry name" value="MFS_dom"/>
</dbReference>
<feature type="domain" description="Major facilitator superfamily (MFS) profile" evidence="9">
    <location>
        <begin position="50"/>
        <end position="478"/>
    </location>
</feature>
<feature type="transmembrane region" description="Helical" evidence="8">
    <location>
        <begin position="1024"/>
        <end position="1045"/>
    </location>
</feature>
<feature type="transmembrane region" description="Helical" evidence="8">
    <location>
        <begin position="383"/>
        <end position="406"/>
    </location>
</feature>
<comment type="subcellular location">
    <subcellularLocation>
        <location evidence="1">Membrane</location>
        <topology evidence="1">Multi-pass membrane protein</topology>
    </subcellularLocation>
</comment>
<dbReference type="NCBIfam" id="TIGR00879">
    <property type="entry name" value="SP"/>
    <property type="match status" value="1"/>
</dbReference>
<dbReference type="AlphaFoldDB" id="W9CTF9"/>
<evidence type="ECO:0000256" key="5">
    <source>
        <dbReference type="ARBA" id="ARBA00022989"/>
    </source>
</evidence>
<feature type="transmembrane region" description="Helical" evidence="8">
    <location>
        <begin position="890"/>
        <end position="908"/>
    </location>
</feature>
<comment type="caution">
    <text evidence="10">The sequence shown here is derived from an EMBL/GenBank/DDBJ whole genome shotgun (WGS) entry which is preliminary data.</text>
</comment>
<dbReference type="CDD" id="cd17323">
    <property type="entry name" value="MFS_Tpo1_MDR_like"/>
    <property type="match status" value="1"/>
</dbReference>
<feature type="transmembrane region" description="Helical" evidence="8">
    <location>
        <begin position="317"/>
        <end position="335"/>
    </location>
</feature>
<dbReference type="STRING" id="1432307.W9CTF9"/>
<keyword evidence="5 8" id="KW-1133">Transmembrane helix</keyword>
<feature type="transmembrane region" description="Helical" evidence="8">
    <location>
        <begin position="81"/>
        <end position="104"/>
    </location>
</feature>
<evidence type="ECO:0000256" key="1">
    <source>
        <dbReference type="ARBA" id="ARBA00004141"/>
    </source>
</evidence>
<proteinExistence type="inferred from homology"/>
<dbReference type="FunFam" id="1.20.1250.20:FF:000509">
    <property type="entry name" value="MFS general substrate transporter"/>
    <property type="match status" value="1"/>
</dbReference>
<evidence type="ECO:0000259" key="9">
    <source>
        <dbReference type="PROSITE" id="PS50850"/>
    </source>
</evidence>
<feature type="transmembrane region" description="Helical" evidence="8">
    <location>
        <begin position="451"/>
        <end position="473"/>
    </location>
</feature>
<feature type="transmembrane region" description="Helical" evidence="8">
    <location>
        <begin position="204"/>
        <end position="224"/>
    </location>
</feature>
<feature type="transmembrane region" description="Helical" evidence="8">
    <location>
        <begin position="998"/>
        <end position="1018"/>
    </location>
</feature>
<keyword evidence="11" id="KW-1185">Reference proteome</keyword>
<dbReference type="InterPro" id="IPR036259">
    <property type="entry name" value="MFS_trans_sf"/>
</dbReference>
<gene>
    <name evidence="10" type="ORF">SBOR_0455</name>
</gene>
<dbReference type="PROSITE" id="PS00217">
    <property type="entry name" value="SUGAR_TRANSPORT_2"/>
    <property type="match status" value="1"/>
</dbReference>
<keyword evidence="6 8" id="KW-0472">Membrane</keyword>
<feature type="transmembrane region" description="Helical" evidence="8">
    <location>
        <begin position="915"/>
        <end position="940"/>
    </location>
</feature>
<dbReference type="GO" id="GO:0022857">
    <property type="term" value="F:transmembrane transporter activity"/>
    <property type="evidence" value="ECO:0007669"/>
    <property type="project" value="InterPro"/>
</dbReference>
<evidence type="ECO:0000256" key="6">
    <source>
        <dbReference type="ARBA" id="ARBA00023136"/>
    </source>
</evidence>
<name>W9CTF9_SCLBF</name>
<evidence type="ECO:0000256" key="3">
    <source>
        <dbReference type="ARBA" id="ARBA00022448"/>
    </source>
</evidence>
<evidence type="ECO:0000313" key="11">
    <source>
        <dbReference type="Proteomes" id="UP000019487"/>
    </source>
</evidence>
<dbReference type="PANTHER" id="PTHR23502">
    <property type="entry name" value="MAJOR FACILITATOR SUPERFAMILY"/>
    <property type="match status" value="1"/>
</dbReference>
<keyword evidence="3" id="KW-0813">Transport</keyword>
<evidence type="ECO:0000256" key="4">
    <source>
        <dbReference type="ARBA" id="ARBA00022692"/>
    </source>
</evidence>
<dbReference type="GO" id="GO:0140115">
    <property type="term" value="P:export across plasma membrane"/>
    <property type="evidence" value="ECO:0007669"/>
    <property type="project" value="UniProtKB-ARBA"/>
</dbReference>